<dbReference type="RefSeq" id="WP_330151471.1">
    <property type="nucleotide sequence ID" value="NZ_JAUZMZ010000031.1"/>
</dbReference>
<reference evidence="3 4" key="1">
    <citation type="submission" date="2023-08" db="EMBL/GenBank/DDBJ databases">
        <authorList>
            <person name="Girao M."/>
            <person name="Carvalho M.F."/>
        </authorList>
    </citation>
    <scope>NUCLEOTIDE SEQUENCE [LARGE SCALE GENOMIC DNA]</scope>
    <source>
        <strain evidence="3 4">CC-R104</strain>
    </source>
</reference>
<evidence type="ECO:0000313" key="3">
    <source>
        <dbReference type="EMBL" id="MEE2032041.1"/>
    </source>
</evidence>
<proteinExistence type="predicted"/>
<keyword evidence="1" id="KW-0862">Zinc</keyword>
<evidence type="ECO:0000256" key="2">
    <source>
        <dbReference type="SAM" id="MobiDB-lite"/>
    </source>
</evidence>
<dbReference type="InterPro" id="IPR003737">
    <property type="entry name" value="GlcNAc_PI_deacetylase-related"/>
</dbReference>
<dbReference type="Pfam" id="PF02585">
    <property type="entry name" value="PIG-L"/>
    <property type="match status" value="1"/>
</dbReference>
<dbReference type="EMBL" id="JAUZMZ010000031">
    <property type="protein sequence ID" value="MEE2032041.1"/>
    <property type="molecule type" value="Genomic_DNA"/>
</dbReference>
<dbReference type="Gene3D" id="3.40.50.10320">
    <property type="entry name" value="LmbE-like"/>
    <property type="match status" value="1"/>
</dbReference>
<name>A0ABU7JPU0_9NOCA</name>
<feature type="region of interest" description="Disordered" evidence="2">
    <location>
        <begin position="251"/>
        <end position="274"/>
    </location>
</feature>
<organism evidence="3 4">
    <name type="scientific">Rhodococcus chondri</name>
    <dbReference type="NCBI Taxonomy" id="3065941"/>
    <lineage>
        <taxon>Bacteria</taxon>
        <taxon>Bacillati</taxon>
        <taxon>Actinomycetota</taxon>
        <taxon>Actinomycetes</taxon>
        <taxon>Mycobacteriales</taxon>
        <taxon>Nocardiaceae</taxon>
        <taxon>Rhodococcus</taxon>
    </lineage>
</organism>
<dbReference type="InterPro" id="IPR024078">
    <property type="entry name" value="LmbE-like_dom_sf"/>
</dbReference>
<comment type="caution">
    <text evidence="3">The sequence shown here is derived from an EMBL/GenBank/DDBJ whole genome shotgun (WGS) entry which is preliminary data.</text>
</comment>
<dbReference type="Proteomes" id="UP001331936">
    <property type="component" value="Unassembled WGS sequence"/>
</dbReference>
<gene>
    <name evidence="3" type="ORF">Q8814_07940</name>
</gene>
<dbReference type="PANTHER" id="PTHR12993:SF11">
    <property type="entry name" value="N-ACETYLGLUCOSAMINYL-PHOSPHATIDYLINOSITOL DE-N-ACETYLASE"/>
    <property type="match status" value="1"/>
</dbReference>
<accession>A0ABU7JPU0</accession>
<dbReference type="SUPFAM" id="SSF102588">
    <property type="entry name" value="LmbE-like"/>
    <property type="match status" value="1"/>
</dbReference>
<keyword evidence="4" id="KW-1185">Reference proteome</keyword>
<protein>
    <submittedName>
        <fullName evidence="3">PIG-L family deacetylase</fullName>
    </submittedName>
</protein>
<evidence type="ECO:0000313" key="4">
    <source>
        <dbReference type="Proteomes" id="UP001331936"/>
    </source>
</evidence>
<sequence length="274" mass="29031">MGVLVCFHAHPDDEVFITGGVMRLAADAGHRVVLVVATDGAAGEHPDGLLAPGESLAERRMRELERSAEALGVSRLVSLGYADSGMAGTPENLNPEAFANTDVAAAAARLAALVEEERADAVTIYDPNGGYGHPDHVQVHRVGVRAAEAVGHDAVYEAAMNRDHLVRLLAANPEVAGDVRPPELDTFGLPESELTTVVDVAGTIAAKIAAMRAHESQIGDFGPMLGMSEEQLRDAFGTEWFRRRGAATGLRETSLRLPKPAAHTEGARWNNASH</sequence>
<dbReference type="PANTHER" id="PTHR12993">
    <property type="entry name" value="N-ACETYLGLUCOSAMINYL-PHOSPHATIDYLINOSITOL DE-N-ACETYLASE-RELATED"/>
    <property type="match status" value="1"/>
</dbReference>
<evidence type="ECO:0000256" key="1">
    <source>
        <dbReference type="ARBA" id="ARBA00022833"/>
    </source>
</evidence>